<protein>
    <submittedName>
        <fullName evidence="1">Uncharacterized protein</fullName>
    </submittedName>
</protein>
<dbReference type="AlphaFoldDB" id="A0A0V1DNI4"/>
<keyword evidence="2" id="KW-1185">Reference proteome</keyword>
<sequence length="33" mass="3602">MGYIPGLGLRNNLQGATEKPLSIPWRASVTFTL</sequence>
<reference evidence="1 2" key="1">
    <citation type="submission" date="2015-01" db="EMBL/GenBank/DDBJ databases">
        <title>Evolution of Trichinella species and genotypes.</title>
        <authorList>
            <person name="Korhonen P.K."/>
            <person name="Edoardo P."/>
            <person name="Giuseppe L.R."/>
            <person name="Gasser R.B."/>
        </authorList>
    </citation>
    <scope>NUCLEOTIDE SEQUENCE [LARGE SCALE GENOMIC DNA]</scope>
    <source>
        <strain evidence="1">ISS470</strain>
    </source>
</reference>
<organism evidence="1 2">
    <name type="scientific">Trichinella pseudospiralis</name>
    <name type="common">Parasitic roundworm</name>
    <dbReference type="NCBI Taxonomy" id="6337"/>
    <lineage>
        <taxon>Eukaryota</taxon>
        <taxon>Metazoa</taxon>
        <taxon>Ecdysozoa</taxon>
        <taxon>Nematoda</taxon>
        <taxon>Enoplea</taxon>
        <taxon>Dorylaimia</taxon>
        <taxon>Trichinellida</taxon>
        <taxon>Trichinellidae</taxon>
        <taxon>Trichinella</taxon>
    </lineage>
</organism>
<accession>A0A0V1DNI4</accession>
<gene>
    <name evidence="1" type="ORF">T4D_3300</name>
</gene>
<name>A0A0V1DNI4_TRIPS</name>
<comment type="caution">
    <text evidence="1">The sequence shown here is derived from an EMBL/GenBank/DDBJ whole genome shotgun (WGS) entry which is preliminary data.</text>
</comment>
<evidence type="ECO:0000313" key="2">
    <source>
        <dbReference type="Proteomes" id="UP000054995"/>
    </source>
</evidence>
<dbReference type="EMBL" id="JYDT01002662">
    <property type="protein sequence ID" value="KRY63116.1"/>
    <property type="molecule type" value="Genomic_DNA"/>
</dbReference>
<evidence type="ECO:0000313" key="1">
    <source>
        <dbReference type="EMBL" id="KRY63116.1"/>
    </source>
</evidence>
<dbReference type="Proteomes" id="UP000054995">
    <property type="component" value="Unassembled WGS sequence"/>
</dbReference>
<proteinExistence type="predicted"/>